<organism evidence="4 5">
    <name type="scientific">Ligilactobacillus agilis DSM 20509</name>
    <dbReference type="NCBI Taxonomy" id="1423718"/>
    <lineage>
        <taxon>Bacteria</taxon>
        <taxon>Bacillati</taxon>
        <taxon>Bacillota</taxon>
        <taxon>Bacilli</taxon>
        <taxon>Lactobacillales</taxon>
        <taxon>Lactobacillaceae</taxon>
        <taxon>Ligilactobacillus</taxon>
    </lineage>
</organism>
<dbReference type="Gene3D" id="3.90.550.10">
    <property type="entry name" value="Spore Coat Polysaccharide Biosynthesis Protein SpsA, Chain A"/>
    <property type="match status" value="1"/>
</dbReference>
<evidence type="ECO:0000313" key="4">
    <source>
        <dbReference type="EMBL" id="KRM62987.1"/>
    </source>
</evidence>
<dbReference type="PROSITE" id="PS50005">
    <property type="entry name" value="TPR"/>
    <property type="match status" value="1"/>
</dbReference>
<comment type="similarity">
    <text evidence="1">Belongs to the ROK (NagC/XylR) family.</text>
</comment>
<dbReference type="InterPro" id="IPR000600">
    <property type="entry name" value="ROK"/>
</dbReference>
<dbReference type="Pfam" id="PF00480">
    <property type="entry name" value="ROK"/>
    <property type="match status" value="1"/>
</dbReference>
<proteinExistence type="inferred from homology"/>
<comment type="caution">
    <text evidence="4">The sequence shown here is derived from an EMBL/GenBank/DDBJ whole genome shotgun (WGS) entry which is preliminary data.</text>
</comment>
<dbReference type="Gene3D" id="1.25.40.10">
    <property type="entry name" value="Tetratricopeptide repeat domain"/>
    <property type="match status" value="1"/>
</dbReference>
<dbReference type="AlphaFoldDB" id="A0A0R2AF89"/>
<feature type="domain" description="Glycosyltransferase 2-like" evidence="3">
    <location>
        <begin position="15"/>
        <end position="137"/>
    </location>
</feature>
<sequence>MKGTEFMETDLLAVSACIITRNEAEKLRRCLACLSKLVADIVVIDTGSQDETAAVVAGVEVARYFYYEWPDDFSLARNYALKQAKYDQILVIDSDEWFASAKLEQVRTQIADFFAKADLRTAVGSFVRLNQTESGWQASQYLVTRLFSKKYFRYQGKLHERPMPLAGEKKRKEVKLELELLHDGYLKPEVFEQKAKRNLLLLLKEQGLPAEAAKNPYVLYQVAQTYRQTGRKQMALVYFRWWLLAETNVGQSYFQAGLATYLELLLECEQVEFASQLLTAFGDLQLDADNSYLAGVIYSQVHDFDKAVAHYRQALALGNAKQADRSGQLGQLMLANALELSGKPNEAVVHYFAARLNGLSDLKRLKERQFVADYYLALDLGQSHLKLGLFDEEGNLVASRIEAVQLKNYQQVEATVMTIIANYQFLISGVGIALFGRVNTQKGTIGLVTPLGYEQPLVERLEAKFNLPVVVINDAKAALLAEQTMGSLKAVSDGALVTLGTSIGGGVILANRIHEGRHQLAGEFSYLVQNKRFLSESASAVKLMTALRDLLGAAKEMTDHQVFLAALENPLAKELIQTYSYNLATVLVNLQVSFDLERIAIGGGLGQEEKLITLLNQSFLEIMGSLPNNPLYRPELVAAKLGNQAGLYGAYQLLTERMKR</sequence>
<dbReference type="EMBL" id="AYYP01000072">
    <property type="protein sequence ID" value="KRM62987.1"/>
    <property type="molecule type" value="Genomic_DNA"/>
</dbReference>
<evidence type="ECO:0000256" key="2">
    <source>
        <dbReference type="PROSITE-ProRule" id="PRU00339"/>
    </source>
</evidence>
<evidence type="ECO:0000256" key="1">
    <source>
        <dbReference type="ARBA" id="ARBA00006479"/>
    </source>
</evidence>
<feature type="repeat" description="TPR" evidence="2">
    <location>
        <begin position="288"/>
        <end position="321"/>
    </location>
</feature>
<dbReference type="Pfam" id="PF00535">
    <property type="entry name" value="Glycos_transf_2"/>
    <property type="match status" value="1"/>
</dbReference>
<keyword evidence="5" id="KW-1185">Reference proteome</keyword>
<evidence type="ECO:0000259" key="3">
    <source>
        <dbReference type="Pfam" id="PF00535"/>
    </source>
</evidence>
<dbReference type="Pfam" id="PF13181">
    <property type="entry name" value="TPR_8"/>
    <property type="match status" value="1"/>
</dbReference>
<dbReference type="PANTHER" id="PTHR18964">
    <property type="entry name" value="ROK (REPRESSOR, ORF, KINASE) FAMILY"/>
    <property type="match status" value="1"/>
</dbReference>
<dbReference type="InterPro" id="IPR029044">
    <property type="entry name" value="Nucleotide-diphossugar_trans"/>
</dbReference>
<protein>
    <recommendedName>
        <fullName evidence="3">Glycosyltransferase 2-like domain-containing protein</fullName>
    </recommendedName>
</protein>
<reference evidence="4 5" key="1">
    <citation type="journal article" date="2015" name="Genome Announc.">
        <title>Expanding the biotechnology potential of lactobacilli through comparative genomics of 213 strains and associated genera.</title>
        <authorList>
            <person name="Sun Z."/>
            <person name="Harris H.M."/>
            <person name="McCann A."/>
            <person name="Guo C."/>
            <person name="Argimon S."/>
            <person name="Zhang W."/>
            <person name="Yang X."/>
            <person name="Jeffery I.B."/>
            <person name="Cooney J.C."/>
            <person name="Kagawa T.F."/>
            <person name="Liu W."/>
            <person name="Song Y."/>
            <person name="Salvetti E."/>
            <person name="Wrobel A."/>
            <person name="Rasinkangas P."/>
            <person name="Parkhill J."/>
            <person name="Rea M.C."/>
            <person name="O'Sullivan O."/>
            <person name="Ritari J."/>
            <person name="Douillard F.P."/>
            <person name="Paul Ross R."/>
            <person name="Yang R."/>
            <person name="Briner A.E."/>
            <person name="Felis G.E."/>
            <person name="de Vos W.M."/>
            <person name="Barrangou R."/>
            <person name="Klaenhammer T.R."/>
            <person name="Caufield P.W."/>
            <person name="Cui Y."/>
            <person name="Zhang H."/>
            <person name="O'Toole P.W."/>
        </authorList>
    </citation>
    <scope>NUCLEOTIDE SEQUENCE [LARGE SCALE GENOMIC DNA]</scope>
    <source>
        <strain evidence="4 5">DSM 20509</strain>
    </source>
</reference>
<gene>
    <name evidence="4" type="ORF">FC14_GL001227</name>
</gene>
<dbReference type="InterPro" id="IPR011990">
    <property type="entry name" value="TPR-like_helical_dom_sf"/>
</dbReference>
<evidence type="ECO:0000313" key="5">
    <source>
        <dbReference type="Proteomes" id="UP000051008"/>
    </source>
</evidence>
<dbReference type="OrthoDB" id="9795247at2"/>
<dbReference type="SUPFAM" id="SSF53067">
    <property type="entry name" value="Actin-like ATPase domain"/>
    <property type="match status" value="1"/>
</dbReference>
<dbReference type="InterPro" id="IPR019734">
    <property type="entry name" value="TPR_rpt"/>
</dbReference>
<dbReference type="Proteomes" id="UP000051008">
    <property type="component" value="Unassembled WGS sequence"/>
</dbReference>
<dbReference type="InterPro" id="IPR001173">
    <property type="entry name" value="Glyco_trans_2-like"/>
</dbReference>
<dbReference type="PANTHER" id="PTHR18964:SF170">
    <property type="entry name" value="SUGAR KINASE"/>
    <property type="match status" value="1"/>
</dbReference>
<dbReference type="SUPFAM" id="SSF53448">
    <property type="entry name" value="Nucleotide-diphospho-sugar transferases"/>
    <property type="match status" value="1"/>
</dbReference>
<dbReference type="PATRIC" id="fig|1423718.3.peg.1285"/>
<dbReference type="Gene3D" id="3.30.420.40">
    <property type="match status" value="2"/>
</dbReference>
<keyword evidence="2" id="KW-0802">TPR repeat</keyword>
<dbReference type="SUPFAM" id="SSF48452">
    <property type="entry name" value="TPR-like"/>
    <property type="match status" value="1"/>
</dbReference>
<dbReference type="InterPro" id="IPR043129">
    <property type="entry name" value="ATPase_NBD"/>
</dbReference>
<name>A0A0R2AF89_9LACO</name>
<accession>A0A0R2AF89</accession>